<sequence length="157" mass="17448">MLLDPPGWHGLWSQGLPHWSYVQAVDQALADRGIPPGVVRADVALRAYHQTDRQDTIYMTLVWDVSRTGARGGVRLAWDDDIGWSYAKLGASTHDVLLEAPVTPLHRVFADPGDVAEVADGLVRYWRTPDGDYGTEWDEASGVRSAIEVLRRARVTE</sequence>
<keyword evidence="2" id="KW-1185">Reference proteome</keyword>
<gene>
    <name evidence="1" type="ORF">GCM10010255_81190</name>
</gene>
<name>A0ABN3JEB5_9ACTN</name>
<evidence type="ECO:0000313" key="2">
    <source>
        <dbReference type="Proteomes" id="UP001499986"/>
    </source>
</evidence>
<accession>A0ABN3JEB5</accession>
<evidence type="ECO:0000313" key="1">
    <source>
        <dbReference type="EMBL" id="GAA2426591.1"/>
    </source>
</evidence>
<reference evidence="1 2" key="1">
    <citation type="journal article" date="2019" name="Int. J. Syst. Evol. Microbiol.">
        <title>The Global Catalogue of Microorganisms (GCM) 10K type strain sequencing project: providing services to taxonomists for standard genome sequencing and annotation.</title>
        <authorList>
            <consortium name="The Broad Institute Genomics Platform"/>
            <consortium name="The Broad Institute Genome Sequencing Center for Infectious Disease"/>
            <person name="Wu L."/>
            <person name="Ma J."/>
        </authorList>
    </citation>
    <scope>NUCLEOTIDE SEQUENCE [LARGE SCALE GENOMIC DNA]</scope>
    <source>
        <strain evidence="1 2">JCM 4358</strain>
    </source>
</reference>
<dbReference type="EMBL" id="BAAASE010000017">
    <property type="protein sequence ID" value="GAA2426591.1"/>
    <property type="molecule type" value="Genomic_DNA"/>
</dbReference>
<organism evidence="1 2">
    <name type="scientific">Streptomyces coeruleofuscus</name>
    <dbReference type="NCBI Taxonomy" id="66879"/>
    <lineage>
        <taxon>Bacteria</taxon>
        <taxon>Bacillati</taxon>
        <taxon>Actinomycetota</taxon>
        <taxon>Actinomycetes</taxon>
        <taxon>Kitasatosporales</taxon>
        <taxon>Streptomycetaceae</taxon>
        <taxon>Streptomyces</taxon>
    </lineage>
</organism>
<dbReference type="RefSeq" id="WP_086839592.1">
    <property type="nucleotide sequence ID" value="NZ_BAAASE010000017.1"/>
</dbReference>
<proteinExistence type="predicted"/>
<dbReference type="Proteomes" id="UP001499986">
    <property type="component" value="Unassembled WGS sequence"/>
</dbReference>
<protein>
    <submittedName>
        <fullName evidence="1">Uncharacterized protein</fullName>
    </submittedName>
</protein>
<comment type="caution">
    <text evidence="1">The sequence shown here is derived from an EMBL/GenBank/DDBJ whole genome shotgun (WGS) entry which is preliminary data.</text>
</comment>